<evidence type="ECO:0000256" key="1">
    <source>
        <dbReference type="SAM" id="SignalP"/>
    </source>
</evidence>
<reference evidence="3" key="1">
    <citation type="journal article" date="2019" name="Int. J. Syst. Evol. Microbiol.">
        <title>The Global Catalogue of Microorganisms (GCM) 10K type strain sequencing project: providing services to taxonomists for standard genome sequencing and annotation.</title>
        <authorList>
            <consortium name="The Broad Institute Genomics Platform"/>
            <consortium name="The Broad Institute Genome Sequencing Center for Infectious Disease"/>
            <person name="Wu L."/>
            <person name="Ma J."/>
        </authorList>
    </citation>
    <scope>NUCLEOTIDE SEQUENCE [LARGE SCALE GENOMIC DNA]</scope>
    <source>
        <strain evidence="3">CGMCC 1.10759</strain>
    </source>
</reference>
<dbReference type="RefSeq" id="WP_380596726.1">
    <property type="nucleotide sequence ID" value="NZ_JBHSDU010000003.1"/>
</dbReference>
<sequence>MIELRKVLIVSAMAATGMAGGPLTAWAADTAPDDQQRKLEARVEELERQLRELTQKMSGTPAPASAVAKATSPADAPSIQTKPIAPNASPGTRFFYSGFIKLDGMWSDYEDGEIADGSIGRDFYLPSTIPVGGASEGVDLDSHIKQSRFIFGTDTDVAGGQLLSTRLEVDLYGSSLGDERATNTYGVQVRHAYIQYGRWLVGQTWTNFMDATTLPETADFIGPTDGTVFVREPMVRYTLGNWSFSAENPETTITPFGGGTRIASDDNNIPDFTAAYTWKLGSRGFLRAAGLVRQLKYETTGVAAVNDSTQGAALSLAGKINFGKDDLRFAITGGDGLGRYVGVNFANDAVLTANGELETISGWAAFAAWRHVWNDRVRSTLMLSASDYDNDVRLTGGSANRSSWSWAFNTFYSPLAKLDLGVELRGAEREIESGASGSMRRVQAVAKYSF</sequence>
<keyword evidence="3" id="KW-1185">Reference proteome</keyword>
<dbReference type="SUPFAM" id="SSF56935">
    <property type="entry name" value="Porins"/>
    <property type="match status" value="1"/>
</dbReference>
<proteinExistence type="predicted"/>
<keyword evidence="1" id="KW-0732">Signal</keyword>
<dbReference type="EMBL" id="JBHSDU010000003">
    <property type="protein sequence ID" value="MFC4309688.1"/>
    <property type="molecule type" value="Genomic_DNA"/>
</dbReference>
<evidence type="ECO:0000313" key="3">
    <source>
        <dbReference type="Proteomes" id="UP001595904"/>
    </source>
</evidence>
<evidence type="ECO:0000313" key="2">
    <source>
        <dbReference type="EMBL" id="MFC4309688.1"/>
    </source>
</evidence>
<feature type="chain" id="PRO_5046438401" evidence="1">
    <location>
        <begin position="28"/>
        <end position="450"/>
    </location>
</feature>
<name>A0ABV8SQ19_9GAMM</name>
<protein>
    <submittedName>
        <fullName evidence="2">DcaP family trimeric outer membrane transporter</fullName>
    </submittedName>
</protein>
<comment type="caution">
    <text evidence="2">The sequence shown here is derived from an EMBL/GenBank/DDBJ whole genome shotgun (WGS) entry which is preliminary data.</text>
</comment>
<gene>
    <name evidence="2" type="ORF">ACFPN2_11410</name>
</gene>
<feature type="signal peptide" evidence="1">
    <location>
        <begin position="1"/>
        <end position="27"/>
    </location>
</feature>
<dbReference type="InterPro" id="IPR045748">
    <property type="entry name" value="DcaP"/>
</dbReference>
<organism evidence="2 3">
    <name type="scientific">Steroidobacter flavus</name>
    <dbReference type="NCBI Taxonomy" id="1842136"/>
    <lineage>
        <taxon>Bacteria</taxon>
        <taxon>Pseudomonadati</taxon>
        <taxon>Pseudomonadota</taxon>
        <taxon>Gammaproteobacteria</taxon>
        <taxon>Steroidobacterales</taxon>
        <taxon>Steroidobacteraceae</taxon>
        <taxon>Steroidobacter</taxon>
    </lineage>
</organism>
<dbReference type="Proteomes" id="UP001595904">
    <property type="component" value="Unassembled WGS sequence"/>
</dbReference>
<accession>A0ABV8SQ19</accession>
<dbReference type="Pfam" id="PF19577">
    <property type="entry name" value="DcaP"/>
    <property type="match status" value="1"/>
</dbReference>